<evidence type="ECO:0000313" key="3">
    <source>
        <dbReference type="Proteomes" id="UP000239236"/>
    </source>
</evidence>
<dbReference type="InterPro" id="IPR027803">
    <property type="entry name" value="Toxin/Nuc_N"/>
</dbReference>
<name>A0ABX5DL82_9BACI</name>
<sequence>MQGWKTVDKINDADYFIKGLVAKGVDSVTPFAKGVEIMPDGSVVRSGTNYSGKFQEAHDASKASIQSKISNLESGGVKGTGKNPEIVKFTEEQLSTKPLYSRDPEKWQKKGGKIEISEEGIWTYIDWEIPPNRVSYPGGFPDFKSAGLVRQEVPIGEFNRYDIDFAKADELAPNGPKLDENTWHHHQDLTTMQEVSKEMHRRFRHMGGMSLAKKLKD</sequence>
<gene>
    <name evidence="2" type="ORF">C6357_27815</name>
</gene>
<reference evidence="2 3" key="1">
    <citation type="submission" date="2018-03" db="EMBL/GenBank/DDBJ databases">
        <title>Genotypic and phenotypic analysis of antagonistic Bacillus spp. isolated from rhizosphere soil of plants in Tibet.</title>
        <authorList>
            <person name="Borriss R."/>
            <person name="Lasch P."/>
            <person name="Wu L."/>
            <person name="Wu H."/>
            <person name="Gao X."/>
        </authorList>
    </citation>
    <scope>NUCLEOTIDE SEQUENCE [LARGE SCALE GENOMIC DNA]</scope>
    <source>
        <strain evidence="2 3">NMSW16</strain>
    </source>
</reference>
<comment type="caution">
    <text evidence="2">The sequence shown here is derived from an EMBL/GenBank/DDBJ whole genome shotgun (WGS) entry which is preliminary data.</text>
</comment>
<keyword evidence="3" id="KW-1185">Reference proteome</keyword>
<accession>A0ABX5DL82</accession>
<feature type="domain" description="Toxin/Nuclease N-terminal" evidence="1">
    <location>
        <begin position="26"/>
        <end position="81"/>
    </location>
</feature>
<proteinExistence type="predicted"/>
<dbReference type="Pfam" id="PF12639">
    <property type="entry name" value="Colicin-DNase"/>
    <property type="match status" value="1"/>
</dbReference>
<dbReference type="Pfam" id="PF14448">
    <property type="entry name" value="Nuc_N"/>
    <property type="match status" value="1"/>
</dbReference>
<evidence type="ECO:0000259" key="1">
    <source>
        <dbReference type="Pfam" id="PF14448"/>
    </source>
</evidence>
<protein>
    <recommendedName>
        <fullName evidence="1">Toxin/Nuclease N-terminal domain-containing protein</fullName>
    </recommendedName>
</protein>
<dbReference type="Proteomes" id="UP000239236">
    <property type="component" value="Unassembled WGS sequence"/>
</dbReference>
<evidence type="ECO:0000313" key="2">
    <source>
        <dbReference type="EMBL" id="PRT36888.1"/>
    </source>
</evidence>
<organism evidence="2 3">
    <name type="scientific">Bacillus wiedmannii</name>
    <dbReference type="NCBI Taxonomy" id="1890302"/>
    <lineage>
        <taxon>Bacteria</taxon>
        <taxon>Bacillati</taxon>
        <taxon>Bacillota</taxon>
        <taxon>Bacilli</taxon>
        <taxon>Bacillales</taxon>
        <taxon>Bacillaceae</taxon>
        <taxon>Bacillus</taxon>
        <taxon>Bacillus cereus group</taxon>
    </lineage>
</organism>
<dbReference type="EMBL" id="PVRR01000013">
    <property type="protein sequence ID" value="PRT36888.1"/>
    <property type="molecule type" value="Genomic_DNA"/>
</dbReference>